<evidence type="ECO:0000313" key="2">
    <source>
        <dbReference type="Proteomes" id="UP000585614"/>
    </source>
</evidence>
<accession>A0A7J7TQJ5</accession>
<reference evidence="1 2" key="1">
    <citation type="journal article" date="2020" name="Nature">
        <title>Six reference-quality genomes reveal evolution of bat adaptations.</title>
        <authorList>
            <person name="Jebb D."/>
            <person name="Huang Z."/>
            <person name="Pippel M."/>
            <person name="Hughes G.M."/>
            <person name="Lavrichenko K."/>
            <person name="Devanna P."/>
            <person name="Winkler S."/>
            <person name="Jermiin L.S."/>
            <person name="Skirmuntt E.C."/>
            <person name="Katzourakis A."/>
            <person name="Burkitt-Gray L."/>
            <person name="Ray D.A."/>
            <person name="Sullivan K.A.M."/>
            <person name="Roscito J.G."/>
            <person name="Kirilenko B.M."/>
            <person name="Davalos L.M."/>
            <person name="Corthals A.P."/>
            <person name="Power M.L."/>
            <person name="Jones G."/>
            <person name="Ransome R.D."/>
            <person name="Dechmann D.K.N."/>
            <person name="Locatelli A.G."/>
            <person name="Puechmaille S.J."/>
            <person name="Fedrigo O."/>
            <person name="Jarvis E.D."/>
            <person name="Hiller M."/>
            <person name="Vernes S.C."/>
            <person name="Myers E.W."/>
            <person name="Teeling E.C."/>
        </authorList>
    </citation>
    <scope>NUCLEOTIDE SEQUENCE [LARGE SCALE GENOMIC DNA]</scope>
    <source>
        <strain evidence="1">MRhiFer1</strain>
        <tissue evidence="1">Lung</tissue>
    </source>
</reference>
<name>A0A7J7TQJ5_RHIFE</name>
<comment type="caution">
    <text evidence="1">The sequence shown here is derived from an EMBL/GenBank/DDBJ whole genome shotgun (WGS) entry which is preliminary data.</text>
</comment>
<dbReference type="Proteomes" id="UP000585614">
    <property type="component" value="Unassembled WGS sequence"/>
</dbReference>
<organism evidence="1 2">
    <name type="scientific">Rhinolophus ferrumequinum</name>
    <name type="common">Greater horseshoe bat</name>
    <dbReference type="NCBI Taxonomy" id="59479"/>
    <lineage>
        <taxon>Eukaryota</taxon>
        <taxon>Metazoa</taxon>
        <taxon>Chordata</taxon>
        <taxon>Craniata</taxon>
        <taxon>Vertebrata</taxon>
        <taxon>Euteleostomi</taxon>
        <taxon>Mammalia</taxon>
        <taxon>Eutheria</taxon>
        <taxon>Laurasiatheria</taxon>
        <taxon>Chiroptera</taxon>
        <taxon>Yinpterochiroptera</taxon>
        <taxon>Rhinolophoidea</taxon>
        <taxon>Rhinolophidae</taxon>
        <taxon>Rhinolophinae</taxon>
        <taxon>Rhinolophus</taxon>
    </lineage>
</organism>
<sequence>MLIRLLHSNCEHNLANSKLLLPSDLISPPAVHLALPTPRPSRLISALAAGLGLLYTDAAACSLIAILRPSIHPPNTTDQFLGWQRPLCRWDQYGCPSVKSKQIQMGTQGVDQNLGSKFDGGLERLNLLISDLGTILIG</sequence>
<gene>
    <name evidence="1" type="ORF">mRhiFer1_008708</name>
</gene>
<protein>
    <submittedName>
        <fullName evidence="1">Uncharacterized protein</fullName>
    </submittedName>
</protein>
<proteinExistence type="predicted"/>
<dbReference type="AlphaFoldDB" id="A0A7J7TQJ5"/>
<dbReference type="EMBL" id="JACAGC010000018">
    <property type="protein sequence ID" value="KAF6302971.1"/>
    <property type="molecule type" value="Genomic_DNA"/>
</dbReference>
<evidence type="ECO:0000313" key="1">
    <source>
        <dbReference type="EMBL" id="KAF6302971.1"/>
    </source>
</evidence>